<evidence type="ECO:0000313" key="3">
    <source>
        <dbReference type="Proteomes" id="UP001460888"/>
    </source>
</evidence>
<proteinExistence type="predicted"/>
<name>A0ABV2B2F0_9GAMM</name>
<feature type="domain" description="Glycosyl transferase family 1" evidence="1">
    <location>
        <begin position="186"/>
        <end position="317"/>
    </location>
</feature>
<protein>
    <submittedName>
        <fullName evidence="2">Group 1 glycosyl transferase</fullName>
    </submittedName>
</protein>
<evidence type="ECO:0000313" key="2">
    <source>
        <dbReference type="EMBL" id="MES1929790.1"/>
    </source>
</evidence>
<keyword evidence="3" id="KW-1185">Reference proteome</keyword>
<dbReference type="Pfam" id="PF00534">
    <property type="entry name" value="Glycos_transf_1"/>
    <property type="match status" value="1"/>
</dbReference>
<comment type="caution">
    <text evidence="2">The sequence shown here is derived from an EMBL/GenBank/DDBJ whole genome shotgun (WGS) entry which is preliminary data.</text>
</comment>
<dbReference type="InterPro" id="IPR001296">
    <property type="entry name" value="Glyco_trans_1"/>
</dbReference>
<dbReference type="Gene3D" id="3.40.50.2000">
    <property type="entry name" value="Glycogen Phosphorylase B"/>
    <property type="match status" value="2"/>
</dbReference>
<dbReference type="EMBL" id="APND01000003">
    <property type="protein sequence ID" value="MES1929790.1"/>
    <property type="molecule type" value="Genomic_DNA"/>
</dbReference>
<dbReference type="PANTHER" id="PTHR12526">
    <property type="entry name" value="GLYCOSYLTRANSFERASE"/>
    <property type="match status" value="1"/>
</dbReference>
<gene>
    <name evidence="2" type="ORF">SADO_11049</name>
</gene>
<organism evidence="2 3">
    <name type="scientific">Salinisphaera dokdonensis CL-ES53</name>
    <dbReference type="NCBI Taxonomy" id="1304272"/>
    <lineage>
        <taxon>Bacteria</taxon>
        <taxon>Pseudomonadati</taxon>
        <taxon>Pseudomonadota</taxon>
        <taxon>Gammaproteobacteria</taxon>
        <taxon>Salinisphaerales</taxon>
        <taxon>Salinisphaeraceae</taxon>
        <taxon>Salinisphaera</taxon>
    </lineage>
</organism>
<evidence type="ECO:0000259" key="1">
    <source>
        <dbReference type="Pfam" id="PF00534"/>
    </source>
</evidence>
<dbReference type="GO" id="GO:0016740">
    <property type="term" value="F:transferase activity"/>
    <property type="evidence" value="ECO:0007669"/>
    <property type="project" value="UniProtKB-KW"/>
</dbReference>
<dbReference type="SUPFAM" id="SSF53756">
    <property type="entry name" value="UDP-Glycosyltransferase/glycogen phosphorylase"/>
    <property type="match status" value="1"/>
</dbReference>
<accession>A0ABV2B2F0</accession>
<sequence length="413" mass="45456">MKLDRLLHYVSLDGAGGVEQQFVEFVRVAREQGVSNHNVVACGRRVHPLIRARLEASQAAVTFEKYAGRFKLPKWPASLRAGRQRRLVATQQPDAVVIWNRLRDSLDTLAAAGAERTIYWERGASWFAGDSEDKRRFLAEVPAIICNSYAARRMLELRWEYRGQIRVVHNALRPSLLPAQAIEPRRLPNSGQVVLGVVARLQPIKGVALAIHALALLREQGWDASLRIAGDGPETQRLQSEVQRLGVGAHVIFEGLVAEMPAFYQRIDLLVHPALREPFGQIAVEAGAYGIPAVVAAVDGLVEVIDDGVTGLCVKPTRSLSDYRELGGGEEDLPPYVYDPVSDTIDTPKVVDPNELARAIAACLDDADRYRAMSTQAIAAVARRFVFDDHVHEALASIDAFVHLGRLDPGARP</sequence>
<dbReference type="RefSeq" id="WP_353111357.1">
    <property type="nucleotide sequence ID" value="NZ_APND01000003.1"/>
</dbReference>
<reference evidence="2 3" key="1">
    <citation type="submission" date="2013-03" db="EMBL/GenBank/DDBJ databases">
        <title>Salinisphaera dokdonensis CL-ES53 Genome Sequencing.</title>
        <authorList>
            <person name="Li C."/>
            <person name="Lai Q."/>
            <person name="Shao Z."/>
        </authorList>
    </citation>
    <scope>NUCLEOTIDE SEQUENCE [LARGE SCALE GENOMIC DNA]</scope>
    <source>
        <strain evidence="2 3">CL-ES53</strain>
    </source>
</reference>
<keyword evidence="2" id="KW-0808">Transferase</keyword>
<dbReference type="Proteomes" id="UP001460888">
    <property type="component" value="Unassembled WGS sequence"/>
</dbReference>